<evidence type="ECO:0000256" key="7">
    <source>
        <dbReference type="SAM" id="MobiDB-lite"/>
    </source>
</evidence>
<keyword evidence="10" id="KW-1185">Reference proteome</keyword>
<dbReference type="InterPro" id="IPR019340">
    <property type="entry name" value="Histone_AcTrfase_su3"/>
</dbReference>
<organism evidence="8 10">
    <name type="scientific">Trichuris suis</name>
    <name type="common">pig whipworm</name>
    <dbReference type="NCBI Taxonomy" id="68888"/>
    <lineage>
        <taxon>Eukaryota</taxon>
        <taxon>Metazoa</taxon>
        <taxon>Ecdysozoa</taxon>
        <taxon>Nematoda</taxon>
        <taxon>Enoplea</taxon>
        <taxon>Dorylaimia</taxon>
        <taxon>Trichinellida</taxon>
        <taxon>Trichuridae</taxon>
        <taxon>Trichuris</taxon>
    </lineage>
</organism>
<dbReference type="PANTHER" id="PTHR13556:SF2">
    <property type="entry name" value="TRANSCRIPTIONAL ADAPTER 3"/>
    <property type="match status" value="1"/>
</dbReference>
<accession>A0A085LTH8</accession>
<feature type="coiled-coil region" evidence="6">
    <location>
        <begin position="384"/>
        <end position="420"/>
    </location>
</feature>
<dbReference type="GO" id="GO:0000124">
    <property type="term" value="C:SAGA complex"/>
    <property type="evidence" value="ECO:0007669"/>
    <property type="project" value="TreeGrafter"/>
</dbReference>
<proteinExistence type="inferred from homology"/>
<dbReference type="OrthoDB" id="5916549at2759"/>
<dbReference type="EMBL" id="KL363298">
    <property type="protein sequence ID" value="KFD48274.1"/>
    <property type="molecule type" value="Genomic_DNA"/>
</dbReference>
<evidence type="ECO:0000313" key="8">
    <source>
        <dbReference type="EMBL" id="KFD48274.1"/>
    </source>
</evidence>
<evidence type="ECO:0000313" key="10">
    <source>
        <dbReference type="Proteomes" id="UP000030764"/>
    </source>
</evidence>
<sequence>MRHRLRAKPTPVGRPSARKILLPAVRKRRQLHRCVAEERTSLPPFPSVESVDLASSCSILAAVHARSLNEFPLMATELEQMQREVEMILENIITRYRRLRAFYESLSGKVEVVSAKDAASTVQRADVNGLLKKRQRVEHSSKLPSLSLHPLQESVAGPSTAADAKFSPSSRFCHWNLNQTPDRFWEFVEEYLKAPTDADIAFIRKLLQDSDEEKSSAYYQSFETTDSATTSDVGDRFPSTWRSHGRLKAQEPSSITGEWQLRRRTQSDRVNAKVAEGLRSNSNASSSQVNGYTVSPKCSPSTKLVLNYVHHSDSNRPVTRRQSVEEVTLSSMNEDTAKCNDSLDLSSADVVREDCNEVVAELLQRQAELRLLQRVNSCSLMRLLKKAEERRRLEAHRLELQQTENSLVELLKKCLSLSQESRDLNKKEQDQLWKLIKDRKKILSATSPS</sequence>
<keyword evidence="5" id="KW-0539">Nucleus</keyword>
<keyword evidence="6" id="KW-0175">Coiled coil</keyword>
<comment type="subcellular location">
    <subcellularLocation>
        <location evidence="1">Nucleus</location>
    </subcellularLocation>
</comment>
<dbReference type="GO" id="GO:0006357">
    <property type="term" value="P:regulation of transcription by RNA polymerase II"/>
    <property type="evidence" value="ECO:0007669"/>
    <property type="project" value="TreeGrafter"/>
</dbReference>
<feature type="region of interest" description="Disordered" evidence="7">
    <location>
        <begin position="229"/>
        <end position="254"/>
    </location>
</feature>
<dbReference type="EMBL" id="KL367577">
    <property type="protein sequence ID" value="KFD63272.1"/>
    <property type="molecule type" value="Genomic_DNA"/>
</dbReference>
<keyword evidence="4" id="KW-0804">Transcription</keyword>
<dbReference type="GO" id="GO:0005634">
    <property type="term" value="C:nucleus"/>
    <property type="evidence" value="ECO:0007669"/>
    <property type="project" value="UniProtKB-SubCell"/>
</dbReference>
<dbReference type="Proteomes" id="UP000030758">
    <property type="component" value="Unassembled WGS sequence"/>
</dbReference>
<dbReference type="GO" id="GO:0003713">
    <property type="term" value="F:transcription coactivator activity"/>
    <property type="evidence" value="ECO:0007669"/>
    <property type="project" value="TreeGrafter"/>
</dbReference>
<name>A0A085LTH8_9BILA</name>
<evidence type="ECO:0000256" key="4">
    <source>
        <dbReference type="ARBA" id="ARBA00023163"/>
    </source>
</evidence>
<dbReference type="AlphaFoldDB" id="A0A085LTH8"/>
<comment type="similarity">
    <text evidence="2">Belongs to the NGG1 family.</text>
</comment>
<gene>
    <name evidence="8" type="ORF">M513_10851</name>
    <name evidence="9" type="ORF">M514_10851</name>
</gene>
<protein>
    <submittedName>
        <fullName evidence="8">Uncharacterized protein</fullName>
    </submittedName>
</protein>
<keyword evidence="3" id="KW-0805">Transcription regulation</keyword>
<evidence type="ECO:0000256" key="1">
    <source>
        <dbReference type="ARBA" id="ARBA00004123"/>
    </source>
</evidence>
<evidence type="ECO:0000256" key="5">
    <source>
        <dbReference type="ARBA" id="ARBA00023242"/>
    </source>
</evidence>
<dbReference type="Proteomes" id="UP000030764">
    <property type="component" value="Unassembled WGS sequence"/>
</dbReference>
<evidence type="ECO:0000256" key="2">
    <source>
        <dbReference type="ARBA" id="ARBA00005330"/>
    </source>
</evidence>
<dbReference type="PANTHER" id="PTHR13556">
    <property type="entry name" value="TRANSCRIPTIONAL ADAPTER 3-RELATED"/>
    <property type="match status" value="1"/>
</dbReference>
<evidence type="ECO:0000256" key="6">
    <source>
        <dbReference type="SAM" id="Coils"/>
    </source>
</evidence>
<evidence type="ECO:0000256" key="3">
    <source>
        <dbReference type="ARBA" id="ARBA00023015"/>
    </source>
</evidence>
<reference evidence="8 10" key="1">
    <citation type="journal article" date="2014" name="Nat. Genet.">
        <title>Genome and transcriptome of the porcine whipworm Trichuris suis.</title>
        <authorList>
            <person name="Jex A.R."/>
            <person name="Nejsum P."/>
            <person name="Schwarz E.M."/>
            <person name="Hu L."/>
            <person name="Young N.D."/>
            <person name="Hall R.S."/>
            <person name="Korhonen P.K."/>
            <person name="Liao S."/>
            <person name="Thamsborg S."/>
            <person name="Xia J."/>
            <person name="Xu P."/>
            <person name="Wang S."/>
            <person name="Scheerlinck J.P."/>
            <person name="Hofmann A."/>
            <person name="Sternberg P.W."/>
            <person name="Wang J."/>
            <person name="Gasser R.B."/>
        </authorList>
    </citation>
    <scope>NUCLEOTIDE SEQUENCE [LARGE SCALE GENOMIC DNA]</scope>
    <source>
        <strain evidence="9">DCEP-RM93F</strain>
        <strain evidence="8">DCEP-RM93M</strain>
    </source>
</reference>
<evidence type="ECO:0000313" key="9">
    <source>
        <dbReference type="EMBL" id="KFD63272.1"/>
    </source>
</evidence>